<dbReference type="PANTHER" id="PTHR43591:SF24">
    <property type="entry name" value="2-METHOXY-6-POLYPRENYL-1,4-BENZOQUINOL METHYLASE, MITOCHONDRIAL"/>
    <property type="match status" value="1"/>
</dbReference>
<name>A0AAD7BIW1_9AGAR</name>
<comment type="caution">
    <text evidence="1">The sequence shown here is derived from an EMBL/GenBank/DDBJ whole genome shotgun (WGS) entry which is preliminary data.</text>
</comment>
<proteinExistence type="predicted"/>
<gene>
    <name evidence="1" type="ORF">FB45DRAFT_927749</name>
</gene>
<dbReference type="AlphaFoldDB" id="A0AAD7BIW1"/>
<dbReference type="GO" id="GO:0008168">
    <property type="term" value="F:methyltransferase activity"/>
    <property type="evidence" value="ECO:0007669"/>
    <property type="project" value="UniProtKB-KW"/>
</dbReference>
<evidence type="ECO:0000313" key="1">
    <source>
        <dbReference type="EMBL" id="KAJ7622417.1"/>
    </source>
</evidence>
<dbReference type="GO" id="GO:0032259">
    <property type="term" value="P:methylation"/>
    <property type="evidence" value="ECO:0007669"/>
    <property type="project" value="UniProtKB-KW"/>
</dbReference>
<accession>A0AAD7BIW1</accession>
<dbReference type="EMBL" id="JARKIF010000015">
    <property type="protein sequence ID" value="KAJ7622417.1"/>
    <property type="molecule type" value="Genomic_DNA"/>
</dbReference>
<keyword evidence="2" id="KW-1185">Reference proteome</keyword>
<dbReference type="PANTHER" id="PTHR43591">
    <property type="entry name" value="METHYLTRANSFERASE"/>
    <property type="match status" value="1"/>
</dbReference>
<evidence type="ECO:0000313" key="2">
    <source>
        <dbReference type="Proteomes" id="UP001221142"/>
    </source>
</evidence>
<reference evidence="1" key="1">
    <citation type="submission" date="2023-03" db="EMBL/GenBank/DDBJ databases">
        <title>Massive genome expansion in bonnet fungi (Mycena s.s.) driven by repeated elements and novel gene families across ecological guilds.</title>
        <authorList>
            <consortium name="Lawrence Berkeley National Laboratory"/>
            <person name="Harder C.B."/>
            <person name="Miyauchi S."/>
            <person name="Viragh M."/>
            <person name="Kuo A."/>
            <person name="Thoen E."/>
            <person name="Andreopoulos B."/>
            <person name="Lu D."/>
            <person name="Skrede I."/>
            <person name="Drula E."/>
            <person name="Henrissat B."/>
            <person name="Morin E."/>
            <person name="Kohler A."/>
            <person name="Barry K."/>
            <person name="LaButti K."/>
            <person name="Morin E."/>
            <person name="Salamov A."/>
            <person name="Lipzen A."/>
            <person name="Mereny Z."/>
            <person name="Hegedus B."/>
            <person name="Baldrian P."/>
            <person name="Stursova M."/>
            <person name="Weitz H."/>
            <person name="Taylor A."/>
            <person name="Grigoriev I.V."/>
            <person name="Nagy L.G."/>
            <person name="Martin F."/>
            <person name="Kauserud H."/>
        </authorList>
    </citation>
    <scope>NUCLEOTIDE SEQUENCE</scope>
    <source>
        <strain evidence="1">9284</strain>
    </source>
</reference>
<dbReference type="Proteomes" id="UP001221142">
    <property type="component" value="Unassembled WGS sequence"/>
</dbReference>
<keyword evidence="1" id="KW-0808">Transferase</keyword>
<keyword evidence="1" id="KW-0489">Methyltransferase</keyword>
<protein>
    <submittedName>
        <fullName evidence="1">S-adenosyl-L-methionine-dependent methyltransferase</fullName>
    </submittedName>
</protein>
<dbReference type="Pfam" id="PF13489">
    <property type="entry name" value="Methyltransf_23"/>
    <property type="match status" value="1"/>
</dbReference>
<sequence>MVRLDAMHHTVRKYLGGGLSFIPLEDEKPRRILDVGCGSGAWAIQAALEFPQAEIIALDKTPLPARTLPENLHFTLANLQDPLPFENQTFDVVHARLVLCHVTNAREVLSRVAQLVKPGGLLLLEDSDVKNLSETGQPASLRACMSNMIAAWGRRGADLEVGSKLKEFVEETGRFEEVRIKKALCAFGAQNPDASETERELGREFQDSWTRSLPAMAMMPAASGLTDELVNEHLRELEEFGSSGCFGLYFCVARRSQ</sequence>
<dbReference type="Gene3D" id="3.40.50.150">
    <property type="entry name" value="Vaccinia Virus protein VP39"/>
    <property type="match status" value="1"/>
</dbReference>
<dbReference type="SUPFAM" id="SSF53335">
    <property type="entry name" value="S-adenosyl-L-methionine-dependent methyltransferases"/>
    <property type="match status" value="1"/>
</dbReference>
<organism evidence="1 2">
    <name type="scientific">Roridomyces roridus</name>
    <dbReference type="NCBI Taxonomy" id="1738132"/>
    <lineage>
        <taxon>Eukaryota</taxon>
        <taxon>Fungi</taxon>
        <taxon>Dikarya</taxon>
        <taxon>Basidiomycota</taxon>
        <taxon>Agaricomycotina</taxon>
        <taxon>Agaricomycetes</taxon>
        <taxon>Agaricomycetidae</taxon>
        <taxon>Agaricales</taxon>
        <taxon>Marasmiineae</taxon>
        <taxon>Mycenaceae</taxon>
        <taxon>Roridomyces</taxon>
    </lineage>
</organism>
<dbReference type="CDD" id="cd02440">
    <property type="entry name" value="AdoMet_MTases"/>
    <property type="match status" value="1"/>
</dbReference>
<dbReference type="InterPro" id="IPR029063">
    <property type="entry name" value="SAM-dependent_MTases_sf"/>
</dbReference>